<keyword evidence="2" id="KW-0812">Transmembrane</keyword>
<name>A0A3L6QWF3_PANMI</name>
<sequence length="126" mass="13681">MQAREEVTIAELAAASAEKEAASLRAVVERLQAALKIEKGERDVDKRRHEELARQVEAFRQEKLKLEEEIKALKASAAAATMEAREAAPAEAPQEVEGVWQAMAVAAAVGAASTAAFVLIFLRLKR</sequence>
<dbReference type="AlphaFoldDB" id="A0A3L6QWF3"/>
<evidence type="ECO:0000313" key="4">
    <source>
        <dbReference type="Proteomes" id="UP000275267"/>
    </source>
</evidence>
<keyword evidence="2" id="KW-0472">Membrane</keyword>
<keyword evidence="4" id="KW-1185">Reference proteome</keyword>
<evidence type="ECO:0000313" key="3">
    <source>
        <dbReference type="EMBL" id="RLM91260.1"/>
    </source>
</evidence>
<dbReference type="Proteomes" id="UP000275267">
    <property type="component" value="Unassembled WGS sequence"/>
</dbReference>
<comment type="caution">
    <text evidence="3">The sequence shown here is derived from an EMBL/GenBank/DDBJ whole genome shotgun (WGS) entry which is preliminary data.</text>
</comment>
<gene>
    <name evidence="3" type="ORF">C2845_PM08G22870</name>
</gene>
<evidence type="ECO:0000256" key="1">
    <source>
        <dbReference type="SAM" id="Coils"/>
    </source>
</evidence>
<reference evidence="4" key="1">
    <citation type="journal article" date="2019" name="Nat. Commun.">
        <title>The genome of broomcorn millet.</title>
        <authorList>
            <person name="Zou C."/>
            <person name="Miki D."/>
            <person name="Li D."/>
            <person name="Tang Q."/>
            <person name="Xiao L."/>
            <person name="Rajput S."/>
            <person name="Deng P."/>
            <person name="Jia W."/>
            <person name="Huang R."/>
            <person name="Zhang M."/>
            <person name="Sun Y."/>
            <person name="Hu J."/>
            <person name="Fu X."/>
            <person name="Schnable P.S."/>
            <person name="Li F."/>
            <person name="Zhang H."/>
            <person name="Feng B."/>
            <person name="Zhu X."/>
            <person name="Liu R."/>
            <person name="Schnable J.C."/>
            <person name="Zhu J.-K."/>
            <person name="Zhang H."/>
        </authorList>
    </citation>
    <scope>NUCLEOTIDE SEQUENCE [LARGE SCALE GENOMIC DNA]</scope>
</reference>
<accession>A0A3L6QWF3</accession>
<dbReference type="EMBL" id="PQIB02000010">
    <property type="protein sequence ID" value="RLM91260.1"/>
    <property type="molecule type" value="Genomic_DNA"/>
</dbReference>
<protein>
    <submittedName>
        <fullName evidence="3">Golgin subfamily A member 2-like</fullName>
    </submittedName>
</protein>
<evidence type="ECO:0000256" key="2">
    <source>
        <dbReference type="SAM" id="Phobius"/>
    </source>
</evidence>
<proteinExistence type="predicted"/>
<keyword evidence="1" id="KW-0175">Coiled coil</keyword>
<feature type="transmembrane region" description="Helical" evidence="2">
    <location>
        <begin position="99"/>
        <end position="122"/>
    </location>
</feature>
<keyword evidence="2" id="KW-1133">Transmembrane helix</keyword>
<feature type="coiled-coil region" evidence="1">
    <location>
        <begin position="14"/>
        <end position="83"/>
    </location>
</feature>
<organism evidence="3 4">
    <name type="scientific">Panicum miliaceum</name>
    <name type="common">Proso millet</name>
    <name type="synonym">Broomcorn millet</name>
    <dbReference type="NCBI Taxonomy" id="4540"/>
    <lineage>
        <taxon>Eukaryota</taxon>
        <taxon>Viridiplantae</taxon>
        <taxon>Streptophyta</taxon>
        <taxon>Embryophyta</taxon>
        <taxon>Tracheophyta</taxon>
        <taxon>Spermatophyta</taxon>
        <taxon>Magnoliopsida</taxon>
        <taxon>Liliopsida</taxon>
        <taxon>Poales</taxon>
        <taxon>Poaceae</taxon>
        <taxon>PACMAD clade</taxon>
        <taxon>Panicoideae</taxon>
        <taxon>Panicodae</taxon>
        <taxon>Paniceae</taxon>
        <taxon>Panicinae</taxon>
        <taxon>Panicum</taxon>
        <taxon>Panicum sect. Panicum</taxon>
    </lineage>
</organism>